<protein>
    <submittedName>
        <fullName evidence="7">LPS export ABC transporter permease LptG</fullName>
    </submittedName>
</protein>
<proteinExistence type="predicted"/>
<feature type="transmembrane region" description="Helical" evidence="6">
    <location>
        <begin position="103"/>
        <end position="122"/>
    </location>
</feature>
<dbReference type="NCBIfam" id="TIGR04408">
    <property type="entry name" value="LptG_lptG"/>
    <property type="match status" value="1"/>
</dbReference>
<dbReference type="GO" id="GO:0055085">
    <property type="term" value="P:transmembrane transport"/>
    <property type="evidence" value="ECO:0007669"/>
    <property type="project" value="InterPro"/>
</dbReference>
<feature type="transmembrane region" description="Helical" evidence="6">
    <location>
        <begin position="67"/>
        <end position="83"/>
    </location>
</feature>
<keyword evidence="2" id="KW-1003">Cell membrane</keyword>
<sequence>MRILTRYVARAYVRMLGLCIGSFVTIYLVVDFMEKISRFSRAGASWQHMALYFLLKVPEMLSDAAPLAVLMATLLTLGAFSLSSELTAMRSCGVSLARISAPILSIAILVSMLVLLLAEFVIPKSYAKRSYIQEVLIMKKAEKAYFRQHNIWHREGGTVLRASLFEPAQNQLKGVTIWEVQPKTGLPLRRTDAASGQLGPKGWVLNDVVTRDIVAGEVAHTGKIPQLVVPLKLKPADLKVLGKYSDSMTLRELNRYCKKIQAGGYDATRYITQFHSRISLPFGCAVMAFLGIPFALRGGRSSGIAFGIGLSIGLGFLYVIVNSVIISVGQVGLLPPIVAAWATNFIFFAAGGWLSLTIDN</sequence>
<name>A0A4S1CN27_9BACT</name>
<accession>A0A4S1CN27</accession>
<feature type="transmembrane region" description="Helical" evidence="6">
    <location>
        <begin position="333"/>
        <end position="354"/>
    </location>
</feature>
<organism evidence="7 8">
    <name type="scientific">Geomonas terrae</name>
    <dbReference type="NCBI Taxonomy" id="2562681"/>
    <lineage>
        <taxon>Bacteria</taxon>
        <taxon>Pseudomonadati</taxon>
        <taxon>Thermodesulfobacteriota</taxon>
        <taxon>Desulfuromonadia</taxon>
        <taxon>Geobacterales</taxon>
        <taxon>Geobacteraceae</taxon>
        <taxon>Geomonas</taxon>
    </lineage>
</organism>
<evidence type="ECO:0000256" key="5">
    <source>
        <dbReference type="ARBA" id="ARBA00023136"/>
    </source>
</evidence>
<dbReference type="EMBL" id="SRSC01000001">
    <property type="protein sequence ID" value="TGU75227.1"/>
    <property type="molecule type" value="Genomic_DNA"/>
</dbReference>
<gene>
    <name evidence="7" type="primary">lptG</name>
    <name evidence="7" type="ORF">E4633_07200</name>
</gene>
<keyword evidence="5 6" id="KW-0472">Membrane</keyword>
<evidence type="ECO:0000256" key="2">
    <source>
        <dbReference type="ARBA" id="ARBA00022475"/>
    </source>
</evidence>
<evidence type="ECO:0000256" key="1">
    <source>
        <dbReference type="ARBA" id="ARBA00004651"/>
    </source>
</evidence>
<evidence type="ECO:0000256" key="4">
    <source>
        <dbReference type="ARBA" id="ARBA00022989"/>
    </source>
</evidence>
<keyword evidence="8" id="KW-1185">Reference proteome</keyword>
<evidence type="ECO:0000256" key="6">
    <source>
        <dbReference type="SAM" id="Phobius"/>
    </source>
</evidence>
<keyword evidence="4 6" id="KW-1133">Transmembrane helix</keyword>
<dbReference type="AlphaFoldDB" id="A0A4S1CN27"/>
<dbReference type="Proteomes" id="UP000306416">
    <property type="component" value="Unassembled WGS sequence"/>
</dbReference>
<evidence type="ECO:0000313" key="7">
    <source>
        <dbReference type="EMBL" id="TGU75227.1"/>
    </source>
</evidence>
<dbReference type="GO" id="GO:0043190">
    <property type="term" value="C:ATP-binding cassette (ABC) transporter complex"/>
    <property type="evidence" value="ECO:0007669"/>
    <property type="project" value="InterPro"/>
</dbReference>
<feature type="transmembrane region" description="Helical" evidence="6">
    <location>
        <begin position="278"/>
        <end position="296"/>
    </location>
</feature>
<dbReference type="PANTHER" id="PTHR33529:SF6">
    <property type="entry name" value="YJGP_YJGQ FAMILY PERMEASE"/>
    <property type="match status" value="1"/>
</dbReference>
<dbReference type="InterPro" id="IPR030923">
    <property type="entry name" value="LptG"/>
</dbReference>
<comment type="subcellular location">
    <subcellularLocation>
        <location evidence="1">Cell membrane</location>
        <topology evidence="1">Multi-pass membrane protein</topology>
    </subcellularLocation>
</comment>
<dbReference type="InterPro" id="IPR005495">
    <property type="entry name" value="LptG/LptF_permease"/>
</dbReference>
<evidence type="ECO:0000313" key="8">
    <source>
        <dbReference type="Proteomes" id="UP000306416"/>
    </source>
</evidence>
<evidence type="ECO:0000256" key="3">
    <source>
        <dbReference type="ARBA" id="ARBA00022692"/>
    </source>
</evidence>
<comment type="caution">
    <text evidence="7">The sequence shown here is derived from an EMBL/GenBank/DDBJ whole genome shotgun (WGS) entry which is preliminary data.</text>
</comment>
<dbReference type="Pfam" id="PF03739">
    <property type="entry name" value="LptF_LptG"/>
    <property type="match status" value="1"/>
</dbReference>
<reference evidence="7 8" key="1">
    <citation type="submission" date="2019-04" db="EMBL/GenBank/DDBJ databases">
        <title>Geobacter oryzae sp. nov., ferric-reducing bacteria isolated from paddy soil.</title>
        <authorList>
            <person name="Xu Z."/>
            <person name="Masuda Y."/>
            <person name="Itoh H."/>
            <person name="Senoo K."/>
        </authorList>
    </citation>
    <scope>NUCLEOTIDE SEQUENCE [LARGE SCALE GENOMIC DNA]</scope>
    <source>
        <strain evidence="7 8">Red111</strain>
    </source>
</reference>
<dbReference type="PANTHER" id="PTHR33529">
    <property type="entry name" value="SLR0882 PROTEIN-RELATED"/>
    <property type="match status" value="1"/>
</dbReference>
<dbReference type="RefSeq" id="WP_135869528.1">
    <property type="nucleotide sequence ID" value="NZ_SRSC01000001.1"/>
</dbReference>
<feature type="transmembrane region" description="Helical" evidence="6">
    <location>
        <begin position="302"/>
        <end position="321"/>
    </location>
</feature>
<feature type="transmembrane region" description="Helical" evidence="6">
    <location>
        <begin position="12"/>
        <end position="30"/>
    </location>
</feature>
<keyword evidence="3 6" id="KW-0812">Transmembrane</keyword>
<dbReference type="GO" id="GO:0015920">
    <property type="term" value="P:lipopolysaccharide transport"/>
    <property type="evidence" value="ECO:0007669"/>
    <property type="project" value="TreeGrafter"/>
</dbReference>